<dbReference type="GO" id="GO:0008270">
    <property type="term" value="F:zinc ion binding"/>
    <property type="evidence" value="ECO:0007669"/>
    <property type="project" value="UniProtKB-KW"/>
</dbReference>
<feature type="domain" description="USP" evidence="14">
    <location>
        <begin position="921"/>
        <end position="1226"/>
    </location>
</feature>
<comment type="caution">
    <text evidence="16">The sequence shown here is derived from an EMBL/GenBank/DDBJ whole genome shotgun (WGS) entry which is preliminary data.</text>
</comment>
<evidence type="ECO:0000256" key="9">
    <source>
        <dbReference type="ARBA" id="ARBA00022807"/>
    </source>
</evidence>
<feature type="region of interest" description="Disordered" evidence="12">
    <location>
        <begin position="1245"/>
        <end position="1331"/>
    </location>
</feature>
<keyword evidence="5" id="KW-0479">Metal-binding</keyword>
<feature type="compositionally biased region" description="Basic and acidic residues" evidence="12">
    <location>
        <begin position="706"/>
        <end position="715"/>
    </location>
</feature>
<keyword evidence="13" id="KW-0472">Membrane</keyword>
<evidence type="ECO:0000256" key="10">
    <source>
        <dbReference type="ARBA" id="ARBA00022833"/>
    </source>
</evidence>
<evidence type="ECO:0000313" key="16">
    <source>
        <dbReference type="EMBL" id="KAG6608277.1"/>
    </source>
</evidence>
<keyword evidence="10" id="KW-0862">Zinc</keyword>
<keyword evidence="13" id="KW-1133">Transmembrane helix</keyword>
<dbReference type="InterPro" id="IPR028889">
    <property type="entry name" value="USP"/>
</dbReference>
<evidence type="ECO:0000256" key="3">
    <source>
        <dbReference type="ARBA" id="ARBA00012759"/>
    </source>
</evidence>
<sequence>MAFGLVHALKSQEYGHVPHMYLVIKHPAASGESRVIRFLARAVLLALFIVSLPYLGSILRGGSSIASQSLKDAEFGSENDDIGTVTLQLNGNTNSYRIVKLQQSDSTNVDVEKTGLGQNEIKYPAQRRLLAYESDAKRAAALKDLEDVLLEPPRSASRKSKRYLQRTRYLPDLMGDSLEGYPRHVFIDVGLPEKEGGSGTSWFDNNYPTRNKKFEMFKIETVSTDQEPSSNPPQVGISDWLSNNVRAEDYVVMKAEAEVVEDMITSKAVGLIDELFLECKPRTNGGRKVSGGGPRPYWQCLALYGRLRDEGVAVHQWRALSSFRILLPNHPPYPSEVLESRFPLLSQGVHENIRNSSIIWIQWCKTRSPKFFLICSVIIAWIVRIEAINVLASLCSVFCLSWVLLVFVVFPVICLVIRRKWRLSVARKEEINRLLVLSSEEAFRAELEATSGYTSLSFTPPGHQCAVCYSPTTTRCARCKAVRYCSGKCQIIHWRQGHKENCHPPSISNQAVASRTDFEQKVTEQDHYESCTSDSSTASFSGFSTSNISSESSDDTSTSDSSSQIGPEKFDGCMSADATPDRHEITRSIDIPDPTKPLSPMFGNLVDSVDRFPSSCKLNQLKPSFVNNGNHKDSGPAASSDFWVRTLDRKGSTTDSLDDSALPKFSGGHCRKLSSPSSFSLNSSNVSQAHRSKENNASNIALPDASEDKKDKNSVDGEILPKYHCIPSNVCNSAPSSYQGHKKTDNFKPASNFHVLRSRSTSSVRPSNGSGGKSLDSNVSISPPLKPERSSKVVGGPINTVSKVQNQDGNCLQRKFDSECSLPSSTGGTGVSLSRIQSARVDSVQATSGISSQVTCTLNSKNYLRTSMLKVVDQFRGSKLSKNNYAGTVTEIPGKLNYKGLFSYDHFVKLYNWNKLELQPAGLINCGNSCYANVVLQCLAFTPPLTAYFLQGLHSKSCIKKGWCFNCEFESIILKVKEGRSPLSPIGIISHLPSIGRQLCNGKEEDAHEFLRHAIDTMQSICCMESGVSPSGSWEEETTLVGLTFGGYLLSKIKCTRCQSRSERQERIMDLTVEIEGDIGTLDEALRKFTTTEILDGDNKYLCGRCKTYVRAKKKFKILEAPNILTVVLKRFQSGNFGKLNKPIKFPEMLDLTPFVRGTSDKSPVYKLYGVVVHLDVMNSSFSGHYVCYVKNAKNKWFKIDDSTVTPVDIDSVLTKGAYMLLYSRCLPRAPRLLRHGIVASDSKTRAATHYPTDKRNATAKTTTTSTDQSYTKDTPAEPGSSGSIHFGHPQIRRYFEEDSSSDNSSLISSASDEGSYSTESTRDSTSADELSDYIFGDSGRVWNTW</sequence>
<feature type="compositionally biased region" description="Low complexity" evidence="12">
    <location>
        <begin position="1259"/>
        <end position="1274"/>
    </location>
</feature>
<feature type="non-terminal residue" evidence="16">
    <location>
        <position position="1"/>
    </location>
</feature>
<feature type="compositionally biased region" description="Basic and acidic residues" evidence="12">
    <location>
        <begin position="516"/>
        <end position="529"/>
    </location>
</feature>
<organism evidence="16 17">
    <name type="scientific">Cucurbita argyrosperma subsp. sororia</name>
    <dbReference type="NCBI Taxonomy" id="37648"/>
    <lineage>
        <taxon>Eukaryota</taxon>
        <taxon>Viridiplantae</taxon>
        <taxon>Streptophyta</taxon>
        <taxon>Embryophyta</taxon>
        <taxon>Tracheophyta</taxon>
        <taxon>Spermatophyta</taxon>
        <taxon>Magnoliopsida</taxon>
        <taxon>eudicotyledons</taxon>
        <taxon>Gunneridae</taxon>
        <taxon>Pentapetalae</taxon>
        <taxon>rosids</taxon>
        <taxon>fabids</taxon>
        <taxon>Cucurbitales</taxon>
        <taxon>Cucurbitaceae</taxon>
        <taxon>Cucurbiteae</taxon>
        <taxon>Cucurbita</taxon>
    </lineage>
</organism>
<evidence type="ECO:0000259" key="15">
    <source>
        <dbReference type="PROSITE" id="PS50865"/>
    </source>
</evidence>
<evidence type="ECO:0000256" key="7">
    <source>
        <dbReference type="ARBA" id="ARBA00022786"/>
    </source>
</evidence>
<dbReference type="InterPro" id="IPR018200">
    <property type="entry name" value="USP_CS"/>
</dbReference>
<evidence type="ECO:0000256" key="6">
    <source>
        <dbReference type="ARBA" id="ARBA00022771"/>
    </source>
</evidence>
<dbReference type="PANTHER" id="PTHR33597">
    <property type="entry name" value="OS02G0760400 PROTEIN"/>
    <property type="match status" value="1"/>
</dbReference>
<keyword evidence="13" id="KW-0812">Transmembrane</keyword>
<evidence type="ECO:0000256" key="12">
    <source>
        <dbReference type="SAM" id="MobiDB-lite"/>
    </source>
</evidence>
<dbReference type="Proteomes" id="UP000685013">
    <property type="component" value="Chromosome 1"/>
</dbReference>
<reference evidence="16 17" key="1">
    <citation type="journal article" date="2021" name="Hortic Res">
        <title>The domestication of Cucurbita argyrosperma as revealed by the genome of its wild relative.</title>
        <authorList>
            <person name="Barrera-Redondo J."/>
            <person name="Sanchez-de la Vega G."/>
            <person name="Aguirre-Liguori J.A."/>
            <person name="Castellanos-Morales G."/>
            <person name="Gutierrez-Guerrero Y.T."/>
            <person name="Aguirre-Dugua X."/>
            <person name="Aguirre-Planter E."/>
            <person name="Tenaillon M.I."/>
            <person name="Lira-Saade R."/>
            <person name="Eguiarte L.E."/>
        </authorList>
    </citation>
    <scope>NUCLEOTIDE SEQUENCE [LARGE SCALE GENOMIC DNA]</scope>
    <source>
        <strain evidence="16">JBR-2021</strain>
    </source>
</reference>
<feature type="transmembrane region" description="Helical" evidence="13">
    <location>
        <begin position="400"/>
        <end position="418"/>
    </location>
</feature>
<evidence type="ECO:0000256" key="4">
    <source>
        <dbReference type="ARBA" id="ARBA00022670"/>
    </source>
</evidence>
<keyword evidence="17" id="KW-1185">Reference proteome</keyword>
<evidence type="ECO:0000256" key="1">
    <source>
        <dbReference type="ARBA" id="ARBA00000707"/>
    </source>
</evidence>
<feature type="compositionally biased region" description="Polar residues" evidence="12">
    <location>
        <begin position="1315"/>
        <end position="1329"/>
    </location>
</feature>
<dbReference type="GO" id="GO:0016579">
    <property type="term" value="P:protein deubiquitination"/>
    <property type="evidence" value="ECO:0007669"/>
    <property type="project" value="InterPro"/>
</dbReference>
<dbReference type="PROSITE" id="PS50865">
    <property type="entry name" value="ZF_MYND_2"/>
    <property type="match status" value="1"/>
</dbReference>
<protein>
    <recommendedName>
        <fullName evidence="3">ubiquitinyl hydrolase 1</fullName>
        <ecNumber evidence="3">3.4.19.12</ecNumber>
    </recommendedName>
</protein>
<feature type="region of interest" description="Disordered" evidence="12">
    <location>
        <begin position="674"/>
        <end position="715"/>
    </location>
</feature>
<feature type="domain" description="MYND-type" evidence="15">
    <location>
        <begin position="465"/>
        <end position="502"/>
    </location>
</feature>
<keyword evidence="8 16" id="KW-0378">Hydrolase</keyword>
<dbReference type="InterPro" id="IPR002893">
    <property type="entry name" value="Znf_MYND"/>
</dbReference>
<feature type="compositionally biased region" description="Polar residues" evidence="12">
    <location>
        <begin position="758"/>
        <end position="768"/>
    </location>
</feature>
<dbReference type="Pfam" id="PF25276">
    <property type="entry name" value="DUF7870"/>
    <property type="match status" value="1"/>
</dbReference>
<dbReference type="EMBL" id="JAGKQH010000001">
    <property type="protein sequence ID" value="KAG6608277.1"/>
    <property type="molecule type" value="Genomic_DNA"/>
</dbReference>
<dbReference type="InterPro" id="IPR001394">
    <property type="entry name" value="Peptidase_C19_UCH"/>
</dbReference>
<comment type="catalytic activity">
    <reaction evidence="1">
        <text>Thiol-dependent hydrolysis of ester, thioester, amide, peptide and isopeptide bonds formed by the C-terminal Gly of ubiquitin (a 76-residue protein attached to proteins as an intracellular targeting signal).</text>
        <dbReference type="EC" id="3.4.19.12"/>
    </reaction>
</comment>
<feature type="region of interest" description="Disordered" evidence="12">
    <location>
        <begin position="515"/>
        <end position="578"/>
    </location>
</feature>
<dbReference type="FunFam" id="6.10.140.2220:FF:000006">
    <property type="entry name" value="Ubiquitin carboxyl-terminal hydrolase 15"/>
    <property type="match status" value="1"/>
</dbReference>
<evidence type="ECO:0000256" key="8">
    <source>
        <dbReference type="ARBA" id="ARBA00022801"/>
    </source>
</evidence>
<accession>A0AAV6P9T2</accession>
<keyword evidence="9" id="KW-0788">Thiol protease</keyword>
<feature type="compositionally biased region" description="Low complexity" evidence="12">
    <location>
        <begin position="1302"/>
        <end position="1314"/>
    </location>
</feature>
<dbReference type="EC" id="3.4.19.12" evidence="3"/>
<dbReference type="GO" id="GO:0006508">
    <property type="term" value="P:proteolysis"/>
    <property type="evidence" value="ECO:0007669"/>
    <property type="project" value="UniProtKB-KW"/>
</dbReference>
<proteinExistence type="inferred from homology"/>
<keyword evidence="6 11" id="KW-0863">Zinc-finger</keyword>
<gene>
    <name evidence="16" type="primary">UBP16</name>
    <name evidence="16" type="ORF">SDJN03_01619</name>
</gene>
<evidence type="ECO:0000256" key="5">
    <source>
        <dbReference type="ARBA" id="ARBA00022723"/>
    </source>
</evidence>
<dbReference type="PANTHER" id="PTHR33597:SF11">
    <property type="entry name" value="OS07G0620600 PROTEIN"/>
    <property type="match status" value="1"/>
</dbReference>
<dbReference type="InterPro" id="IPR057192">
    <property type="entry name" value="DUF7870"/>
</dbReference>
<evidence type="ECO:0000256" key="11">
    <source>
        <dbReference type="PROSITE-ProRule" id="PRU00134"/>
    </source>
</evidence>
<keyword evidence="4" id="KW-0645">Protease</keyword>
<evidence type="ECO:0000256" key="13">
    <source>
        <dbReference type="SAM" id="Phobius"/>
    </source>
</evidence>
<dbReference type="FunFam" id="3.90.70.10:FF:000026">
    <property type="entry name" value="Ubiquitin carboxyl-terminal hydrolase 15"/>
    <property type="match status" value="1"/>
</dbReference>
<keyword evidence="7" id="KW-0833">Ubl conjugation pathway</keyword>
<evidence type="ECO:0000259" key="14">
    <source>
        <dbReference type="PROSITE" id="PS50235"/>
    </source>
</evidence>
<evidence type="ECO:0000256" key="2">
    <source>
        <dbReference type="ARBA" id="ARBA00009085"/>
    </source>
</evidence>
<feature type="compositionally biased region" description="Low complexity" evidence="12">
    <location>
        <begin position="530"/>
        <end position="563"/>
    </location>
</feature>
<feature type="transmembrane region" description="Helical" evidence="13">
    <location>
        <begin position="371"/>
        <end position="394"/>
    </location>
</feature>
<feature type="region of interest" description="Disordered" evidence="12">
    <location>
        <begin position="757"/>
        <end position="799"/>
    </location>
</feature>
<comment type="similarity">
    <text evidence="2">Belongs to the peptidase C19 family.</text>
</comment>
<dbReference type="GO" id="GO:0004843">
    <property type="term" value="F:cysteine-type deubiquitinase activity"/>
    <property type="evidence" value="ECO:0007669"/>
    <property type="project" value="UniProtKB-EC"/>
</dbReference>
<dbReference type="Pfam" id="PF01753">
    <property type="entry name" value="zf-MYND"/>
    <property type="match status" value="1"/>
</dbReference>
<feature type="compositionally biased region" description="Low complexity" evidence="12">
    <location>
        <begin position="674"/>
        <end position="687"/>
    </location>
</feature>
<dbReference type="PROSITE" id="PS50235">
    <property type="entry name" value="USP_3"/>
    <property type="match status" value="1"/>
</dbReference>
<dbReference type="Pfam" id="PF00443">
    <property type="entry name" value="UCH"/>
    <property type="match status" value="1"/>
</dbReference>
<evidence type="ECO:0000313" key="17">
    <source>
        <dbReference type="Proteomes" id="UP000685013"/>
    </source>
</evidence>
<name>A0AAV6P9T2_9ROSI</name>
<dbReference type="PROSITE" id="PS00972">
    <property type="entry name" value="USP_1"/>
    <property type="match status" value="1"/>
</dbReference>